<keyword evidence="5" id="KW-0812">Transmembrane</keyword>
<dbReference type="AlphaFoldDB" id="A0A672TWU8"/>
<dbReference type="InterPro" id="IPR013783">
    <property type="entry name" value="Ig-like_fold"/>
</dbReference>
<evidence type="ECO:0008006" key="8">
    <source>
        <dbReference type="Google" id="ProtNLM"/>
    </source>
</evidence>
<dbReference type="InParanoid" id="A0A672TWU8"/>
<dbReference type="Gene3D" id="2.60.40.10">
    <property type="entry name" value="Immunoglobulins"/>
    <property type="match status" value="2"/>
</dbReference>
<name>A0A672TWU8_STRHB</name>
<evidence type="ECO:0000256" key="1">
    <source>
        <dbReference type="ARBA" id="ARBA00004370"/>
    </source>
</evidence>
<comment type="subcellular location">
    <subcellularLocation>
        <location evidence="1">Membrane</location>
    </subcellularLocation>
</comment>
<dbReference type="Proteomes" id="UP000472266">
    <property type="component" value="Unplaced"/>
</dbReference>
<dbReference type="GO" id="GO:0042288">
    <property type="term" value="F:MHC class I protein binding"/>
    <property type="evidence" value="ECO:0007669"/>
    <property type="project" value="TreeGrafter"/>
</dbReference>
<keyword evidence="2" id="KW-0732">Signal</keyword>
<dbReference type="PANTHER" id="PTHR12080">
    <property type="entry name" value="SIGNALING LYMPHOCYTIC ACTIVATION MOLECULE"/>
    <property type="match status" value="1"/>
</dbReference>
<reference evidence="6" key="1">
    <citation type="submission" date="2025-08" db="UniProtKB">
        <authorList>
            <consortium name="Ensembl"/>
        </authorList>
    </citation>
    <scope>IDENTIFICATION</scope>
</reference>
<keyword evidence="3 5" id="KW-0472">Membrane</keyword>
<keyword evidence="4" id="KW-0325">Glycoprotein</keyword>
<reference evidence="6" key="2">
    <citation type="submission" date="2025-09" db="UniProtKB">
        <authorList>
            <consortium name="Ensembl"/>
        </authorList>
    </citation>
    <scope>IDENTIFICATION</scope>
</reference>
<evidence type="ECO:0000256" key="4">
    <source>
        <dbReference type="ARBA" id="ARBA00023180"/>
    </source>
</evidence>
<dbReference type="InterPro" id="IPR015631">
    <property type="entry name" value="CD2/SLAM_rcpt"/>
</dbReference>
<evidence type="ECO:0000256" key="2">
    <source>
        <dbReference type="ARBA" id="ARBA00022729"/>
    </source>
</evidence>
<dbReference type="GO" id="GO:0002323">
    <property type="term" value="P:natural killer cell activation involved in immune response"/>
    <property type="evidence" value="ECO:0007669"/>
    <property type="project" value="TreeGrafter"/>
</dbReference>
<dbReference type="InterPro" id="IPR036179">
    <property type="entry name" value="Ig-like_dom_sf"/>
</dbReference>
<dbReference type="GeneTree" id="ENSGT01030000234540"/>
<evidence type="ECO:0000256" key="5">
    <source>
        <dbReference type="SAM" id="Phobius"/>
    </source>
</evidence>
<protein>
    <recommendedName>
        <fullName evidence="8">Ig-like domain-containing protein</fullName>
    </recommendedName>
</protein>
<organism evidence="6 7">
    <name type="scientific">Strigops habroptila</name>
    <name type="common">Kakapo</name>
    <dbReference type="NCBI Taxonomy" id="2489341"/>
    <lineage>
        <taxon>Eukaryota</taxon>
        <taxon>Metazoa</taxon>
        <taxon>Chordata</taxon>
        <taxon>Craniata</taxon>
        <taxon>Vertebrata</taxon>
        <taxon>Euteleostomi</taxon>
        <taxon>Archelosauria</taxon>
        <taxon>Archosauria</taxon>
        <taxon>Dinosauria</taxon>
        <taxon>Saurischia</taxon>
        <taxon>Theropoda</taxon>
        <taxon>Coelurosauria</taxon>
        <taxon>Aves</taxon>
        <taxon>Neognathae</taxon>
        <taxon>Neoaves</taxon>
        <taxon>Telluraves</taxon>
        <taxon>Australaves</taxon>
        <taxon>Psittaciformes</taxon>
        <taxon>Psittacidae</taxon>
        <taxon>Strigops</taxon>
    </lineage>
</organism>
<dbReference type="OMA" id="VDIHGTH"/>
<proteinExistence type="predicted"/>
<keyword evidence="7" id="KW-1185">Reference proteome</keyword>
<dbReference type="GO" id="GO:0009897">
    <property type="term" value="C:external side of plasma membrane"/>
    <property type="evidence" value="ECO:0007669"/>
    <property type="project" value="TreeGrafter"/>
</dbReference>
<dbReference type="PANTHER" id="PTHR12080:SF56">
    <property type="entry name" value="NATURAL KILLER CELL RECEPTOR 2B4"/>
    <property type="match status" value="1"/>
</dbReference>
<accession>A0A672TWU8</accession>
<feature type="transmembrane region" description="Helical" evidence="5">
    <location>
        <begin position="274"/>
        <end position="295"/>
    </location>
</feature>
<dbReference type="Ensembl" id="ENSSHBT00005008362.1">
    <property type="protein sequence ID" value="ENSSHBP00005006943.1"/>
    <property type="gene ID" value="ENSSHBG00005006069.1"/>
</dbReference>
<evidence type="ECO:0000313" key="7">
    <source>
        <dbReference type="Proteomes" id="UP000472266"/>
    </source>
</evidence>
<sequence>MFDCSSLLYSWICWAQGCPICILGLVRADILLPVPLQSWGCWGSAGHALQHGSLGMVMGSPLSSLGPPECWEQAVSANGTLELLPKKPMREWARVKWRVGPGAESYQLILMARRNKSASVPKGSFSGRAVFQEEPLSLRISPVHAADAGHYEAEFEDPSGVVITRCFSVSVWEPLQPPHLETRVLHQERGWCNLSLLCTAPGAGPVSYSWSCTGDAAGAPEPWPRLHRQVHADADPTVCGCNVSNPASWSTANTSISAACRAAAAGLSSLIPGWAVAVAVLALAISIALVITFCWRRKRGKDPPAGLSLCSWHRQMWGCGWLPRPPLFAQTLLLFVHLHCASLQGPSLPREPESRTIYSRLQPSSRSAPQSPSLRRKRLDPALISTAYVEVTGTGHGKMSPGDLQSSSAL</sequence>
<keyword evidence="5" id="KW-1133">Transmembrane helix</keyword>
<evidence type="ECO:0000256" key="3">
    <source>
        <dbReference type="ARBA" id="ARBA00023136"/>
    </source>
</evidence>
<dbReference type="SUPFAM" id="SSF48726">
    <property type="entry name" value="Immunoglobulin"/>
    <property type="match status" value="1"/>
</dbReference>
<evidence type="ECO:0000313" key="6">
    <source>
        <dbReference type="Ensembl" id="ENSSHBP00005006943.1"/>
    </source>
</evidence>